<sequence length="141" mass="15891">MNAILDQIADVYVPLLLAIALGVATVKWMNGQRWFWLRLLASALLVYGLMFADNRWHWWPALGLDYSTHTAAALALAIFIGVGLRTRLVWILLGTSLLAYGELMFYLGYHTWRDMGATAAVIGAGLWLIYRAPLGRFGHRR</sequence>
<accession>A0ABU1UYJ9</accession>
<keyword evidence="1" id="KW-0812">Transmembrane</keyword>
<dbReference type="EMBL" id="JAVDVX010000003">
    <property type="protein sequence ID" value="MDR7090281.1"/>
    <property type="molecule type" value="Genomic_DNA"/>
</dbReference>
<proteinExistence type="predicted"/>
<feature type="transmembrane region" description="Helical" evidence="1">
    <location>
        <begin position="12"/>
        <end position="28"/>
    </location>
</feature>
<feature type="transmembrane region" description="Helical" evidence="1">
    <location>
        <begin position="35"/>
        <end position="52"/>
    </location>
</feature>
<name>A0ABU1UYJ9_9GAMM</name>
<keyword evidence="1" id="KW-0472">Membrane</keyword>
<organism evidence="2 3">
    <name type="scientific">Cellvibrio fibrivorans</name>
    <dbReference type="NCBI Taxonomy" id="126350"/>
    <lineage>
        <taxon>Bacteria</taxon>
        <taxon>Pseudomonadati</taxon>
        <taxon>Pseudomonadota</taxon>
        <taxon>Gammaproteobacteria</taxon>
        <taxon>Cellvibrionales</taxon>
        <taxon>Cellvibrionaceae</taxon>
        <taxon>Cellvibrio</taxon>
    </lineage>
</organism>
<dbReference type="Proteomes" id="UP001253595">
    <property type="component" value="Unassembled WGS sequence"/>
</dbReference>
<evidence type="ECO:0008006" key="4">
    <source>
        <dbReference type="Google" id="ProtNLM"/>
    </source>
</evidence>
<comment type="caution">
    <text evidence="2">The sequence shown here is derived from an EMBL/GenBank/DDBJ whole genome shotgun (WGS) entry which is preliminary data.</text>
</comment>
<keyword evidence="3" id="KW-1185">Reference proteome</keyword>
<dbReference type="RefSeq" id="WP_310072478.1">
    <property type="nucleotide sequence ID" value="NZ_JAVDVX010000003.1"/>
</dbReference>
<feature type="transmembrane region" description="Helical" evidence="1">
    <location>
        <begin position="58"/>
        <end position="81"/>
    </location>
</feature>
<evidence type="ECO:0000313" key="2">
    <source>
        <dbReference type="EMBL" id="MDR7090281.1"/>
    </source>
</evidence>
<protein>
    <recommendedName>
        <fullName evidence="4">Phosphatidic acid phosphatase type 2/haloperoxidase domain-containing protein</fullName>
    </recommendedName>
</protein>
<evidence type="ECO:0000313" key="3">
    <source>
        <dbReference type="Proteomes" id="UP001253595"/>
    </source>
</evidence>
<evidence type="ECO:0000256" key="1">
    <source>
        <dbReference type="SAM" id="Phobius"/>
    </source>
</evidence>
<reference evidence="2 3" key="1">
    <citation type="submission" date="2023-07" db="EMBL/GenBank/DDBJ databases">
        <title>Sorghum-associated microbial communities from plants grown in Nebraska, USA.</title>
        <authorList>
            <person name="Schachtman D."/>
        </authorList>
    </citation>
    <scope>NUCLEOTIDE SEQUENCE [LARGE SCALE GENOMIC DNA]</scope>
    <source>
        <strain evidence="2 3">BE190</strain>
    </source>
</reference>
<feature type="transmembrane region" description="Helical" evidence="1">
    <location>
        <begin position="115"/>
        <end position="134"/>
    </location>
</feature>
<keyword evidence="1" id="KW-1133">Transmembrane helix</keyword>
<feature type="transmembrane region" description="Helical" evidence="1">
    <location>
        <begin position="88"/>
        <end position="109"/>
    </location>
</feature>
<gene>
    <name evidence="2" type="ORF">J2X05_002303</name>
</gene>